<evidence type="ECO:0000313" key="3">
    <source>
        <dbReference type="Proteomes" id="UP000251402"/>
    </source>
</evidence>
<dbReference type="AlphaFoldDB" id="A0A5C1I352"/>
<proteinExistence type="predicted"/>
<dbReference type="OrthoDB" id="9789501at2"/>
<dbReference type="RefSeq" id="WP_112567361.1">
    <property type="nucleotide sequence ID" value="NZ_CP043450.1"/>
</dbReference>
<feature type="domain" description="RES" evidence="1">
    <location>
        <begin position="14"/>
        <end position="139"/>
    </location>
</feature>
<evidence type="ECO:0000259" key="1">
    <source>
        <dbReference type="SMART" id="SM00953"/>
    </source>
</evidence>
<dbReference type="SMART" id="SM00953">
    <property type="entry name" value="RES"/>
    <property type="match status" value="1"/>
</dbReference>
<dbReference type="KEGG" id="mrub:DEO27_017980"/>
<keyword evidence="3" id="KW-1185">Reference proteome</keyword>
<reference evidence="2" key="1">
    <citation type="submission" date="2019-08" db="EMBL/GenBank/DDBJ databases">
        <title>Comparative genome analysis confer to the adaptation heavy metal polluted environment.</title>
        <authorList>
            <person name="Li Y."/>
        </authorList>
    </citation>
    <scope>NUCLEOTIDE SEQUENCE [LARGE SCALE GENOMIC DNA]</scope>
    <source>
        <strain evidence="2">P1</strain>
    </source>
</reference>
<name>A0A5C1I352_9SPHI</name>
<dbReference type="Pfam" id="PF08808">
    <property type="entry name" value="RES"/>
    <property type="match status" value="1"/>
</dbReference>
<evidence type="ECO:0000313" key="2">
    <source>
        <dbReference type="EMBL" id="QEM11838.1"/>
    </source>
</evidence>
<sequence>MILYRITREKYAHDLSGRGGVLFSARWHDHIPVIYSSVNSSTAILEVLVHLQPEEIHNDLVIMSISVPDTVSSEELDPAELPLGWNSYPAPAILKRIGNAWLTSKSALLLYIPSVIDPLAKNVLINPMHPDASMLKIEEVQPFTFDKRLIKKG</sequence>
<dbReference type="Proteomes" id="UP000251402">
    <property type="component" value="Chromosome"/>
</dbReference>
<dbReference type="EMBL" id="CP043450">
    <property type="protein sequence ID" value="QEM11838.1"/>
    <property type="molecule type" value="Genomic_DNA"/>
</dbReference>
<gene>
    <name evidence="2" type="ORF">DEO27_017980</name>
</gene>
<organism evidence="2 3">
    <name type="scientific">Mucilaginibacter rubeus</name>
    <dbReference type="NCBI Taxonomy" id="2027860"/>
    <lineage>
        <taxon>Bacteria</taxon>
        <taxon>Pseudomonadati</taxon>
        <taxon>Bacteroidota</taxon>
        <taxon>Sphingobacteriia</taxon>
        <taxon>Sphingobacteriales</taxon>
        <taxon>Sphingobacteriaceae</taxon>
        <taxon>Mucilaginibacter</taxon>
    </lineage>
</organism>
<protein>
    <submittedName>
        <fullName evidence="2">RES family NAD+ phosphorylase</fullName>
    </submittedName>
</protein>
<dbReference type="InterPro" id="IPR014914">
    <property type="entry name" value="RES_dom"/>
</dbReference>
<accession>A0A5C1I352</accession>